<dbReference type="InterPro" id="IPR008921">
    <property type="entry name" value="DNA_pol3_clamp-load_cplx_C"/>
</dbReference>
<name>A0A926ZIL4_9CYAN</name>
<accession>A0A926ZIL4</accession>
<dbReference type="GO" id="GO:0000731">
    <property type="term" value="P:DNA synthesis involved in DNA repair"/>
    <property type="evidence" value="ECO:0007669"/>
    <property type="project" value="TreeGrafter"/>
</dbReference>
<dbReference type="Proteomes" id="UP000641646">
    <property type="component" value="Unassembled WGS sequence"/>
</dbReference>
<proteinExistence type="predicted"/>
<dbReference type="RefSeq" id="WP_190471196.1">
    <property type="nucleotide sequence ID" value="NZ_JACJPW010000087.1"/>
</dbReference>
<dbReference type="SUPFAM" id="SSF48019">
    <property type="entry name" value="post-AAA+ oligomerization domain-like"/>
    <property type="match status" value="1"/>
</dbReference>
<reference evidence="2" key="2">
    <citation type="submission" date="2020-08" db="EMBL/GenBank/DDBJ databases">
        <authorList>
            <person name="Chen M."/>
            <person name="Teng W."/>
            <person name="Zhao L."/>
            <person name="Hu C."/>
            <person name="Zhou Y."/>
            <person name="Han B."/>
            <person name="Song L."/>
            <person name="Shu W."/>
        </authorList>
    </citation>
    <scope>NUCLEOTIDE SEQUENCE</scope>
    <source>
        <strain evidence="2">FACHB-1375</strain>
    </source>
</reference>
<dbReference type="Gene3D" id="3.40.50.150">
    <property type="entry name" value="Vaccinia Virus protein VP39"/>
    <property type="match status" value="1"/>
</dbReference>
<evidence type="ECO:0000259" key="1">
    <source>
        <dbReference type="Pfam" id="PF12002"/>
    </source>
</evidence>
<dbReference type="Gene3D" id="1.10.3710.10">
    <property type="entry name" value="DNA polymerase III clamp loader subunits, C-terminal domain"/>
    <property type="match status" value="1"/>
</dbReference>
<protein>
    <recommendedName>
        <fullName evidence="1">MgsA AAA+ ATPase C-terminal domain-containing protein</fullName>
    </recommendedName>
</protein>
<feature type="domain" description="MgsA AAA+ ATPase C-terminal" evidence="1">
    <location>
        <begin position="17"/>
        <end position="164"/>
    </location>
</feature>
<dbReference type="GO" id="GO:0003677">
    <property type="term" value="F:DNA binding"/>
    <property type="evidence" value="ECO:0007669"/>
    <property type="project" value="InterPro"/>
</dbReference>
<dbReference type="Pfam" id="PF12002">
    <property type="entry name" value="MgsA_C"/>
    <property type="match status" value="1"/>
</dbReference>
<dbReference type="InterPro" id="IPR021886">
    <property type="entry name" value="MgsA_C"/>
</dbReference>
<dbReference type="PANTHER" id="PTHR13779">
    <property type="entry name" value="WERNER HELICASE-INTERACTING PROTEIN 1 FAMILY MEMBER"/>
    <property type="match status" value="1"/>
</dbReference>
<dbReference type="AlphaFoldDB" id="A0A926ZIL4"/>
<dbReference type="PANTHER" id="PTHR13779:SF7">
    <property type="entry name" value="ATPASE WRNIP1"/>
    <property type="match status" value="1"/>
</dbReference>
<dbReference type="GO" id="GO:0008047">
    <property type="term" value="F:enzyme activator activity"/>
    <property type="evidence" value="ECO:0007669"/>
    <property type="project" value="TreeGrafter"/>
</dbReference>
<dbReference type="Gene3D" id="1.20.272.10">
    <property type="match status" value="1"/>
</dbReference>
<dbReference type="GO" id="GO:0017116">
    <property type="term" value="F:single-stranded DNA helicase activity"/>
    <property type="evidence" value="ECO:0007669"/>
    <property type="project" value="TreeGrafter"/>
</dbReference>
<dbReference type="GO" id="GO:0006261">
    <property type="term" value="P:DNA-templated DNA replication"/>
    <property type="evidence" value="ECO:0007669"/>
    <property type="project" value="TreeGrafter"/>
</dbReference>
<keyword evidence="3" id="KW-1185">Reference proteome</keyword>
<dbReference type="InterPro" id="IPR051314">
    <property type="entry name" value="AAA_ATPase_RarA/MGS1/WRNIP1"/>
</dbReference>
<comment type="caution">
    <text evidence="2">The sequence shown here is derived from an EMBL/GenBank/DDBJ whole genome shotgun (WGS) entry which is preliminary data.</text>
</comment>
<gene>
    <name evidence="2" type="ORF">H6G03_26450</name>
</gene>
<dbReference type="InterPro" id="IPR029063">
    <property type="entry name" value="SAM-dependent_MTases_sf"/>
</dbReference>
<organism evidence="2 3">
    <name type="scientific">Aerosakkonema funiforme FACHB-1375</name>
    <dbReference type="NCBI Taxonomy" id="2949571"/>
    <lineage>
        <taxon>Bacteria</taxon>
        <taxon>Bacillati</taxon>
        <taxon>Cyanobacteriota</taxon>
        <taxon>Cyanophyceae</taxon>
        <taxon>Oscillatoriophycideae</taxon>
        <taxon>Aerosakkonematales</taxon>
        <taxon>Aerosakkonemataceae</taxon>
        <taxon>Aerosakkonema</taxon>
    </lineage>
</organism>
<dbReference type="SUPFAM" id="SSF53335">
    <property type="entry name" value="S-adenosyl-L-methionine-dependent methyltransferases"/>
    <property type="match status" value="1"/>
</dbReference>
<evidence type="ECO:0000313" key="2">
    <source>
        <dbReference type="EMBL" id="MBD2184568.1"/>
    </source>
</evidence>
<sequence length="404" mass="44807">MDSFAQNQPQLAFSEAHAGEDPRFIFRRMLILASEDVGLADPNAVVVVNACAEAFDRVGMPEGRYHLAQATLYLANTAKSNSVMGFFDALSVVEKEKEAEVPPHLKDANRDNKGFGHGVGYIYPHAYREHWVAQQYLPASLQGQVFYQPSQQGFEGGIASSVARRREAQLTASVEGVGIAPTEVLTYGTTDRATERWLQRTLSQVGEQLGRISDRIFSLTQIQRHHVILDLNAGSGLLTWEAVRQVPEGGVYACVRNSQEASALEEQAAALPELRRPFVVASTLAELPNVLAASAADVRFDYIIGRNLLTQEPDKNIAVQKLAKLIPKSGVLVLAESVPRHTQRIYRWLEDKQIDADLYERLVMAEEAIYADSSDTMVNWDVVDLQKAFLSVGLSVQIFPERFH</sequence>
<dbReference type="EMBL" id="JACJPW010000087">
    <property type="protein sequence ID" value="MBD2184568.1"/>
    <property type="molecule type" value="Genomic_DNA"/>
</dbReference>
<reference evidence="2" key="1">
    <citation type="journal article" date="2015" name="ISME J.">
        <title>Draft Genome Sequence of Streptomyces incarnatus NRRL8089, which Produces the Nucleoside Antibiotic Sinefungin.</title>
        <authorList>
            <person name="Oshima K."/>
            <person name="Hattori M."/>
            <person name="Shimizu H."/>
            <person name="Fukuda K."/>
            <person name="Nemoto M."/>
            <person name="Inagaki K."/>
            <person name="Tamura T."/>
        </authorList>
    </citation>
    <scope>NUCLEOTIDE SEQUENCE</scope>
    <source>
        <strain evidence="2">FACHB-1375</strain>
    </source>
</reference>
<evidence type="ECO:0000313" key="3">
    <source>
        <dbReference type="Proteomes" id="UP000641646"/>
    </source>
</evidence>